<evidence type="ECO:0000256" key="4">
    <source>
        <dbReference type="SAM" id="MobiDB-lite"/>
    </source>
</evidence>
<evidence type="ECO:0000256" key="5">
    <source>
        <dbReference type="SAM" id="Phobius"/>
    </source>
</evidence>
<dbReference type="InterPro" id="IPR013783">
    <property type="entry name" value="Ig-like_fold"/>
</dbReference>
<dbReference type="GO" id="GO:0006954">
    <property type="term" value="P:inflammatory response"/>
    <property type="evidence" value="ECO:0007669"/>
    <property type="project" value="TreeGrafter"/>
</dbReference>
<keyword evidence="3" id="KW-1015">Disulfide bond</keyword>
<dbReference type="Proteomes" id="UP001108280">
    <property type="component" value="Chromosome 4"/>
</dbReference>
<evidence type="ECO:0000313" key="7">
    <source>
        <dbReference type="Proteomes" id="UP001108280"/>
    </source>
</evidence>
<feature type="domain" description="Ig-like" evidence="6">
    <location>
        <begin position="138"/>
        <end position="245"/>
    </location>
</feature>
<sequence>MERKWTYCAVYSIIQIQFFRGVWEETFNAEEAIYAPPGSDVNLTCQIKETDFLVQMQWSKVTDKTDVIVVYHPQYGFHCVPGHTCESQVASLETRENVIKWTLHLRNVSTTFSGKYECSFTVYPDGIQTTVHSLLVAPVIQDEHNHTIDTETNQTLEIPCFQNTSSEISPGFTFEWLVKKDGVQEVLFTHNDHINYSASFKGRVKLGADSGLHLSPVQIQDDGKTFTCRLTVNPLEVWKTSTTVKVFAKPEILLIVENSTVDVLRERAFTCLLKNVFPRANITWLIDGKFLQGDEQGIHITNDEKNDRSGFRELKSVLTWTHSKRPAQSNSMTIQCKALSPGPRNKMWSTSSQAIMLPSDLVTATKEYLARMTGSTLGTKPFPDDNVSPTRSPAMYSMTIVDGDVATPDATSQASRAASSDRGSWPTPSISPAEWLSLPGTSPGPQEPDAPAVSWIPSERHTSTPSEASLAPQDVITSTTNKLPDVPITAKGTTENEYSHITNITISKPRDGMSWPVVVAALLSFCTILFGLAVRKWCQYQKEIMERPPPFKPPPPPIKYTCIQEPPGHDLPCREMEAL</sequence>
<reference evidence="7" key="2">
    <citation type="journal article" date="2020" name="Biotechnol. Bioeng.">
        <title>Chromosome-scale scaffolds for the Chinese hamster reference genome assembly to facilitate the study of the CHO epigenome.</title>
        <authorList>
            <person name="Hilliard W."/>
            <person name="MacDonald M."/>
            <person name="Lee K.H."/>
        </authorList>
    </citation>
    <scope>NUCLEOTIDE SEQUENCE [LARGE SCALE GENOMIC DNA]</scope>
    <source>
        <strain evidence="7">17A/GY</strain>
    </source>
</reference>
<proteinExistence type="predicted"/>
<keyword evidence="5" id="KW-0812">Transmembrane</keyword>
<keyword evidence="7" id="KW-1185">Reference proteome</keyword>
<dbReference type="GO" id="GO:0007160">
    <property type="term" value="P:cell-matrix adhesion"/>
    <property type="evidence" value="ECO:0007669"/>
    <property type="project" value="TreeGrafter"/>
</dbReference>
<accession>A0A9J7JKU6</accession>
<gene>
    <name evidence="8" type="primary">Cd96</name>
</gene>
<dbReference type="GeneID" id="100769835"/>
<dbReference type="Pfam" id="PF08205">
    <property type="entry name" value="C2-set_2"/>
    <property type="match status" value="1"/>
</dbReference>
<feature type="transmembrane region" description="Helical" evidence="5">
    <location>
        <begin position="513"/>
        <end position="534"/>
    </location>
</feature>
<dbReference type="RefSeq" id="XP_027268367.1">
    <property type="nucleotide sequence ID" value="XM_027412566.2"/>
</dbReference>
<dbReference type="PANTHER" id="PTHR15317:SF1">
    <property type="entry name" value="T-CELL SURFACE PROTEIN TACTILE"/>
    <property type="match status" value="1"/>
</dbReference>
<reference evidence="7" key="1">
    <citation type="journal article" date="2018" name="Biotechnol. Bioeng.">
        <title>A reference genome of the Chinese hamster based on a hybrid assembly strategy.</title>
        <authorList>
            <person name="Rupp O."/>
            <person name="MacDonald M.L."/>
            <person name="Li S."/>
            <person name="Dhiman H."/>
            <person name="Polson S."/>
            <person name="Griep S."/>
            <person name="Heffner K."/>
            <person name="Hernandez I."/>
            <person name="Brinkrolf K."/>
            <person name="Jadhav V."/>
            <person name="Samoudi M."/>
            <person name="Hao H."/>
            <person name="Kingham B."/>
            <person name="Goesmann A."/>
            <person name="Betenbaugh M.J."/>
            <person name="Lewis N.E."/>
            <person name="Borth N."/>
            <person name="Lee K.H."/>
        </authorList>
    </citation>
    <scope>NUCLEOTIDE SEQUENCE [LARGE SCALE GENOMIC DNA]</scope>
    <source>
        <strain evidence="7">17A/GY</strain>
    </source>
</reference>
<dbReference type="PANTHER" id="PTHR15317">
    <property type="entry name" value="T-CELL SURFACE PROTEIN TACTILE"/>
    <property type="match status" value="1"/>
</dbReference>
<evidence type="ECO:0000313" key="8">
    <source>
        <dbReference type="RefSeq" id="XP_027268367.1"/>
    </source>
</evidence>
<dbReference type="GO" id="GO:0016020">
    <property type="term" value="C:membrane"/>
    <property type="evidence" value="ECO:0007669"/>
    <property type="project" value="UniProtKB-SubCell"/>
</dbReference>
<protein>
    <submittedName>
        <fullName evidence="8">T-cell surface protein tactile</fullName>
    </submittedName>
</protein>
<evidence type="ECO:0000256" key="1">
    <source>
        <dbReference type="ARBA" id="ARBA00004479"/>
    </source>
</evidence>
<evidence type="ECO:0000256" key="3">
    <source>
        <dbReference type="ARBA" id="ARBA00023157"/>
    </source>
</evidence>
<dbReference type="InterPro" id="IPR013162">
    <property type="entry name" value="CD80_C2-set"/>
</dbReference>
<dbReference type="SMART" id="SM00409">
    <property type="entry name" value="IG"/>
    <property type="match status" value="2"/>
</dbReference>
<dbReference type="InterPro" id="IPR007110">
    <property type="entry name" value="Ig-like_dom"/>
</dbReference>
<dbReference type="SUPFAM" id="SSF48726">
    <property type="entry name" value="Immunoglobulin"/>
    <property type="match status" value="3"/>
</dbReference>
<keyword evidence="2 5" id="KW-0472">Membrane</keyword>
<feature type="domain" description="Ig-like" evidence="6">
    <location>
        <begin position="24"/>
        <end position="118"/>
    </location>
</feature>
<evidence type="ECO:0000256" key="2">
    <source>
        <dbReference type="ARBA" id="ARBA00023136"/>
    </source>
</evidence>
<dbReference type="InterPro" id="IPR042381">
    <property type="entry name" value="CD96"/>
</dbReference>
<dbReference type="PROSITE" id="PS50835">
    <property type="entry name" value="IG_LIKE"/>
    <property type="match status" value="3"/>
</dbReference>
<dbReference type="InterPro" id="IPR036179">
    <property type="entry name" value="Ig-like_dom_sf"/>
</dbReference>
<dbReference type="KEGG" id="cge:100769835"/>
<dbReference type="CTD" id="10225"/>
<organism evidence="7 8">
    <name type="scientific">Cricetulus griseus</name>
    <name type="common">Chinese hamster</name>
    <name type="synonym">Cricetulus barabensis griseus</name>
    <dbReference type="NCBI Taxonomy" id="10029"/>
    <lineage>
        <taxon>Eukaryota</taxon>
        <taxon>Metazoa</taxon>
        <taxon>Chordata</taxon>
        <taxon>Craniata</taxon>
        <taxon>Vertebrata</taxon>
        <taxon>Euteleostomi</taxon>
        <taxon>Mammalia</taxon>
        <taxon>Eutheria</taxon>
        <taxon>Euarchontoglires</taxon>
        <taxon>Glires</taxon>
        <taxon>Rodentia</taxon>
        <taxon>Myomorpha</taxon>
        <taxon>Muroidea</taxon>
        <taxon>Cricetidae</taxon>
        <taxon>Cricetinae</taxon>
        <taxon>Cricetulus</taxon>
    </lineage>
</organism>
<comment type="subcellular location">
    <subcellularLocation>
        <location evidence="1">Membrane</location>
        <topology evidence="1">Single-pass type I membrane protein</topology>
    </subcellularLocation>
</comment>
<feature type="region of interest" description="Disordered" evidence="4">
    <location>
        <begin position="408"/>
        <end position="470"/>
    </location>
</feature>
<dbReference type="Gene3D" id="2.60.40.10">
    <property type="entry name" value="Immunoglobulins"/>
    <property type="match status" value="3"/>
</dbReference>
<reference evidence="8" key="3">
    <citation type="submission" date="2025-08" db="UniProtKB">
        <authorList>
            <consortium name="RefSeq"/>
        </authorList>
    </citation>
    <scope>IDENTIFICATION</scope>
    <source>
        <strain evidence="8">17A/GY</strain>
        <tissue evidence="8">Liver</tissue>
    </source>
</reference>
<feature type="domain" description="Ig-like" evidence="6">
    <location>
        <begin position="250"/>
        <end position="356"/>
    </location>
</feature>
<dbReference type="AlphaFoldDB" id="A0A9J7JKU6"/>
<dbReference type="InterPro" id="IPR003599">
    <property type="entry name" value="Ig_sub"/>
</dbReference>
<evidence type="ECO:0000259" key="6">
    <source>
        <dbReference type="PROSITE" id="PS50835"/>
    </source>
</evidence>
<feature type="compositionally biased region" description="Polar residues" evidence="4">
    <location>
        <begin position="409"/>
        <end position="430"/>
    </location>
</feature>
<name>A0A9J7JKU6_CRIGR</name>
<keyword evidence="5" id="KW-1133">Transmembrane helix</keyword>
<dbReference type="OrthoDB" id="9904226at2759"/>